<dbReference type="AlphaFoldDB" id="A0A8J7DWM5"/>
<keyword evidence="2" id="KW-1133">Transmembrane helix</keyword>
<protein>
    <submittedName>
        <fullName evidence="3">Uncharacterized protein</fullName>
    </submittedName>
</protein>
<gene>
    <name evidence="3" type="ORF">IQ249_11735</name>
</gene>
<accession>A0A8J7DWM5</accession>
<evidence type="ECO:0000313" key="3">
    <source>
        <dbReference type="EMBL" id="MBE9116571.1"/>
    </source>
</evidence>
<comment type="caution">
    <text evidence="3">The sequence shown here is derived from an EMBL/GenBank/DDBJ whole genome shotgun (WGS) entry which is preliminary data.</text>
</comment>
<keyword evidence="4" id="KW-1185">Reference proteome</keyword>
<dbReference type="RefSeq" id="WP_194029658.1">
    <property type="nucleotide sequence ID" value="NZ_JADEWZ010000015.1"/>
</dbReference>
<keyword evidence="2" id="KW-0812">Transmembrane</keyword>
<organism evidence="3 4">
    <name type="scientific">Lusitaniella coriacea LEGE 07157</name>
    <dbReference type="NCBI Taxonomy" id="945747"/>
    <lineage>
        <taxon>Bacteria</taxon>
        <taxon>Bacillati</taxon>
        <taxon>Cyanobacteriota</taxon>
        <taxon>Cyanophyceae</taxon>
        <taxon>Spirulinales</taxon>
        <taxon>Lusitaniellaceae</taxon>
        <taxon>Lusitaniella</taxon>
    </lineage>
</organism>
<keyword evidence="2" id="KW-0472">Membrane</keyword>
<evidence type="ECO:0000256" key="1">
    <source>
        <dbReference type="SAM" id="Coils"/>
    </source>
</evidence>
<name>A0A8J7DWM5_9CYAN</name>
<keyword evidence="1" id="KW-0175">Coiled coil</keyword>
<proteinExistence type="predicted"/>
<dbReference type="Proteomes" id="UP000654482">
    <property type="component" value="Unassembled WGS sequence"/>
</dbReference>
<reference evidence="3" key="1">
    <citation type="submission" date="2020-10" db="EMBL/GenBank/DDBJ databases">
        <authorList>
            <person name="Castelo-Branco R."/>
            <person name="Eusebio N."/>
            <person name="Adriana R."/>
            <person name="Vieira A."/>
            <person name="Brugerolle De Fraissinette N."/>
            <person name="Rezende De Castro R."/>
            <person name="Schneider M.P."/>
            <person name="Vasconcelos V."/>
            <person name="Leao P.N."/>
        </authorList>
    </citation>
    <scope>NUCLEOTIDE SEQUENCE</scope>
    <source>
        <strain evidence="3">LEGE 07157</strain>
    </source>
</reference>
<dbReference type="EMBL" id="JADEWZ010000015">
    <property type="protein sequence ID" value="MBE9116571.1"/>
    <property type="molecule type" value="Genomic_DNA"/>
</dbReference>
<evidence type="ECO:0000256" key="2">
    <source>
        <dbReference type="SAM" id="Phobius"/>
    </source>
</evidence>
<evidence type="ECO:0000313" key="4">
    <source>
        <dbReference type="Proteomes" id="UP000654482"/>
    </source>
</evidence>
<feature type="transmembrane region" description="Helical" evidence="2">
    <location>
        <begin position="472"/>
        <end position="505"/>
    </location>
</feature>
<feature type="coiled-coil region" evidence="1">
    <location>
        <begin position="409"/>
        <end position="436"/>
    </location>
</feature>
<sequence length="508" mass="57866">MEFSDIQPVSPIGKLQPTSIRTAADLIATFGSRANVGDQIEMFFSFAEGQPETAMTVFSTILRNETRLPLKALALRGFGKISDSHLSYKQELASCKPGVSQELLKLFCNEIENRKRSSALTAWSAAEALKEIGFLPDNIHHPQGGNLSETPRRIQNEILDRKIQQINKIQRFRSDSRREFTAEYERFLEFWAYGPTSEFFNVNLTTANYLEIVKDILHWTQIRGVQLGLNSSNHQVQEESLSKVDFIFRQYENSEQGEFKRELGNSLKRFLQENHNSESDLQILVRAFIYEIPEYDLDYSMLSRWTIEKIRQEINRLQSLHQEILSTFSSAITVSSERAISDFLFQKKNKHINLVISWIEKIEQQKKVISASSISQKNNIELIGNILNSIKSYDAALYLQISNDINSRIQRLHSSLARTQEEHNSANKQLIEIKQVIQSSLSSKLSSLNNEVSKLKLSYSKKDEMTKEMFKYGAIFVAIGIFAEVIASLVLVVLIIVGIIIALAGDVG</sequence>